<dbReference type="InterPro" id="IPR005119">
    <property type="entry name" value="LysR_subst-bd"/>
</dbReference>
<protein>
    <submittedName>
        <fullName evidence="6">DNA-binding transcriptional regulator, LysR family</fullName>
    </submittedName>
</protein>
<evidence type="ECO:0000256" key="4">
    <source>
        <dbReference type="ARBA" id="ARBA00023163"/>
    </source>
</evidence>
<evidence type="ECO:0000313" key="7">
    <source>
        <dbReference type="Proteomes" id="UP000199662"/>
    </source>
</evidence>
<dbReference type="GO" id="GO:0003700">
    <property type="term" value="F:DNA-binding transcription factor activity"/>
    <property type="evidence" value="ECO:0007669"/>
    <property type="project" value="InterPro"/>
</dbReference>
<dbReference type="AlphaFoldDB" id="A0A1H6YZR4"/>
<organism evidence="6 7">
    <name type="scientific">Propionispira arboris</name>
    <dbReference type="NCBI Taxonomy" id="84035"/>
    <lineage>
        <taxon>Bacteria</taxon>
        <taxon>Bacillati</taxon>
        <taxon>Bacillota</taxon>
        <taxon>Negativicutes</taxon>
        <taxon>Selenomonadales</taxon>
        <taxon>Selenomonadaceae</taxon>
        <taxon>Propionispira</taxon>
    </lineage>
</organism>
<dbReference type="Pfam" id="PF00126">
    <property type="entry name" value="HTH_1"/>
    <property type="match status" value="1"/>
</dbReference>
<comment type="similarity">
    <text evidence="1">Belongs to the LysR transcriptional regulatory family.</text>
</comment>
<dbReference type="SUPFAM" id="SSF46785">
    <property type="entry name" value="Winged helix' DNA-binding domain"/>
    <property type="match status" value="1"/>
</dbReference>
<dbReference type="SUPFAM" id="SSF53850">
    <property type="entry name" value="Periplasmic binding protein-like II"/>
    <property type="match status" value="1"/>
</dbReference>
<evidence type="ECO:0000256" key="1">
    <source>
        <dbReference type="ARBA" id="ARBA00009437"/>
    </source>
</evidence>
<evidence type="ECO:0000259" key="5">
    <source>
        <dbReference type="PROSITE" id="PS50931"/>
    </source>
</evidence>
<dbReference type="GO" id="GO:0000976">
    <property type="term" value="F:transcription cis-regulatory region binding"/>
    <property type="evidence" value="ECO:0007669"/>
    <property type="project" value="TreeGrafter"/>
</dbReference>
<keyword evidence="3 6" id="KW-0238">DNA-binding</keyword>
<keyword evidence="2" id="KW-0805">Transcription regulation</keyword>
<reference evidence="6 7" key="1">
    <citation type="submission" date="2016-10" db="EMBL/GenBank/DDBJ databases">
        <authorList>
            <person name="de Groot N.N."/>
        </authorList>
    </citation>
    <scope>NUCLEOTIDE SEQUENCE [LARGE SCALE GENOMIC DNA]</scope>
    <source>
        <strain evidence="6 7">DSM 2179</strain>
    </source>
</reference>
<evidence type="ECO:0000256" key="3">
    <source>
        <dbReference type="ARBA" id="ARBA00023125"/>
    </source>
</evidence>
<dbReference type="STRING" id="84035.SAMN05660742_10881"/>
<feature type="domain" description="HTH lysR-type" evidence="5">
    <location>
        <begin position="12"/>
        <end position="69"/>
    </location>
</feature>
<dbReference type="InterPro" id="IPR036390">
    <property type="entry name" value="WH_DNA-bd_sf"/>
</dbReference>
<keyword evidence="7" id="KW-1185">Reference proteome</keyword>
<dbReference type="Gene3D" id="1.10.10.10">
    <property type="entry name" value="Winged helix-like DNA-binding domain superfamily/Winged helix DNA-binding domain"/>
    <property type="match status" value="1"/>
</dbReference>
<dbReference type="Proteomes" id="UP000199662">
    <property type="component" value="Unassembled WGS sequence"/>
</dbReference>
<dbReference type="PANTHER" id="PTHR30126:SF78">
    <property type="entry name" value="HTH LYSR-TYPE DOMAIN-CONTAINING PROTEIN"/>
    <property type="match status" value="1"/>
</dbReference>
<evidence type="ECO:0000256" key="2">
    <source>
        <dbReference type="ARBA" id="ARBA00023015"/>
    </source>
</evidence>
<dbReference type="InterPro" id="IPR036388">
    <property type="entry name" value="WH-like_DNA-bd_sf"/>
</dbReference>
<dbReference type="EMBL" id="FNZK01000008">
    <property type="protein sequence ID" value="SEJ46698.1"/>
    <property type="molecule type" value="Genomic_DNA"/>
</dbReference>
<sequence>MPKKNDSAGCFMENKDWGILLTLYDEKNITKAAQILYMSQPALTSKIKHIEQELGVQLIFRDARGIRFTPEGNYMVKKATEMVAQFEIIKNELSGFSNELSGTIEICASHYFTMYRLPKILKLFKQKYPDADFKVMTDWSKNLFSIVNSKKAHIGFVNIDYGGCEQMHMLYEESVCVTAMEPFELKELVQLPRIEYKRDYILKMQIDKWWRNNFSAPPLISMYVDKITTCREMVSYGLGYGILPEFIIRDIPDIHKAYLFDKNGVKITRKTWMIYNEADFSLPILPIFIEFVKNMQF</sequence>
<dbReference type="Pfam" id="PF03466">
    <property type="entry name" value="LysR_substrate"/>
    <property type="match status" value="1"/>
</dbReference>
<accession>A0A1H6YZR4</accession>
<evidence type="ECO:0000313" key="6">
    <source>
        <dbReference type="EMBL" id="SEJ46698.1"/>
    </source>
</evidence>
<proteinExistence type="inferred from homology"/>
<dbReference type="Gene3D" id="3.40.190.290">
    <property type="match status" value="1"/>
</dbReference>
<gene>
    <name evidence="6" type="ORF">SAMN05660742_10881</name>
</gene>
<dbReference type="PRINTS" id="PR00039">
    <property type="entry name" value="HTHLYSR"/>
</dbReference>
<keyword evidence="4" id="KW-0804">Transcription</keyword>
<dbReference type="PANTHER" id="PTHR30126">
    <property type="entry name" value="HTH-TYPE TRANSCRIPTIONAL REGULATOR"/>
    <property type="match status" value="1"/>
</dbReference>
<dbReference type="CDD" id="cd05466">
    <property type="entry name" value="PBP2_LTTR_substrate"/>
    <property type="match status" value="1"/>
</dbReference>
<name>A0A1H6YZR4_9FIRM</name>
<dbReference type="InterPro" id="IPR000847">
    <property type="entry name" value="LysR_HTH_N"/>
</dbReference>
<dbReference type="PROSITE" id="PS50931">
    <property type="entry name" value="HTH_LYSR"/>
    <property type="match status" value="1"/>
</dbReference>